<comment type="catalytic activity">
    <reaction evidence="5">
        <text>L-allo-threonine = acetaldehyde + glycine</text>
        <dbReference type="Rhea" id="RHEA:26209"/>
        <dbReference type="ChEBI" id="CHEBI:15343"/>
        <dbReference type="ChEBI" id="CHEBI:57305"/>
        <dbReference type="ChEBI" id="CHEBI:58585"/>
        <dbReference type="EC" id="4.1.2.48"/>
    </reaction>
</comment>
<evidence type="ECO:0000256" key="4">
    <source>
        <dbReference type="ARBA" id="ARBA00022898"/>
    </source>
</evidence>
<gene>
    <name evidence="7" type="ORF">C8D95_102404</name>
</gene>
<keyword evidence="4 5" id="KW-0663">Pyridoxal phosphate</keyword>
<comment type="function">
    <text evidence="5">Catalyzes the cleavage of L-allo-threonine and L-threonine to glycine and acetaldehyde.</text>
</comment>
<dbReference type="KEGG" id="salo:EF888_12160"/>
<name>A0A316GCN5_9RHOB</name>
<sequence length="348" mass="37931">MRFASDNSGPVHPKVMEALAIANEGWALPYGNDDLTRRAADRVRDVFEAPEAAVLFVATGTGANALLLATLTRPYETVFCTPEAHIHQDECSAPEFFTGGAKLTLVESRDAMMEPDALARDIEVLKSGGVHSPQPGSVSITSVSERGTVYPLERIRAIAQVARTHGLPLHLDGARFANACAALGCTPAEMTWKAGVDAVSFGGTKNGLMGVEACVIFDTAKAREFELRRKRGGHLFSKNRFLAAQMDAYLTDDLWLTTARAANDVGQRLARALKQTPGVSFLHEPQANMLFPRFSRAAHRRLHEAGAKYYLWEGTLDGDDDAILPARLVCDWSCPAENIRHFVELVRG</sequence>
<reference evidence="7 8" key="1">
    <citation type="submission" date="2018-05" db="EMBL/GenBank/DDBJ databases">
        <title>Genomic Encyclopedia of Type Strains, Phase IV (KMG-IV): sequencing the most valuable type-strain genomes for metagenomic binning, comparative biology and taxonomic classification.</title>
        <authorList>
            <person name="Goeker M."/>
        </authorList>
    </citation>
    <scope>NUCLEOTIDE SEQUENCE [LARGE SCALE GENOMIC DNA]</scope>
    <source>
        <strain evidence="7 8">DSM 103371</strain>
    </source>
</reference>
<dbReference type="EMBL" id="QGGV01000002">
    <property type="protein sequence ID" value="PWK57756.1"/>
    <property type="molecule type" value="Genomic_DNA"/>
</dbReference>
<evidence type="ECO:0000313" key="8">
    <source>
        <dbReference type="Proteomes" id="UP000245390"/>
    </source>
</evidence>
<evidence type="ECO:0000256" key="3">
    <source>
        <dbReference type="ARBA" id="ARBA00011881"/>
    </source>
</evidence>
<proteinExistence type="inferred from homology"/>
<evidence type="ECO:0000313" key="7">
    <source>
        <dbReference type="EMBL" id="PWK57756.1"/>
    </source>
</evidence>
<dbReference type="InterPro" id="IPR026273">
    <property type="entry name" value="Low_specificity_L-TA_bact"/>
</dbReference>
<comment type="cofactor">
    <cofactor evidence="1 5">
        <name>pyridoxal 5'-phosphate</name>
        <dbReference type="ChEBI" id="CHEBI:597326"/>
    </cofactor>
</comment>
<dbReference type="InterPro" id="IPR015424">
    <property type="entry name" value="PyrdxlP-dep_Trfase"/>
</dbReference>
<dbReference type="PANTHER" id="PTHR48097:SF5">
    <property type="entry name" value="LOW SPECIFICITY L-THREONINE ALDOLASE"/>
    <property type="match status" value="1"/>
</dbReference>
<dbReference type="AlphaFoldDB" id="A0A316GCN5"/>
<comment type="subunit">
    <text evidence="3">Homotetramer.</text>
</comment>
<evidence type="ECO:0000259" key="6">
    <source>
        <dbReference type="Pfam" id="PF01212"/>
    </source>
</evidence>
<dbReference type="GO" id="GO:0006567">
    <property type="term" value="P:L-threonine catabolic process"/>
    <property type="evidence" value="ECO:0007669"/>
    <property type="project" value="UniProtKB-UniRule"/>
</dbReference>
<comment type="catalytic activity">
    <reaction evidence="5">
        <text>L-threonine = acetaldehyde + glycine</text>
        <dbReference type="Rhea" id="RHEA:19625"/>
        <dbReference type="ChEBI" id="CHEBI:15343"/>
        <dbReference type="ChEBI" id="CHEBI:57305"/>
        <dbReference type="ChEBI" id="CHEBI:57926"/>
        <dbReference type="EC" id="4.1.2.48"/>
    </reaction>
</comment>
<keyword evidence="8" id="KW-1185">Reference proteome</keyword>
<dbReference type="PANTHER" id="PTHR48097">
    <property type="entry name" value="L-THREONINE ALDOLASE-RELATED"/>
    <property type="match status" value="1"/>
</dbReference>
<dbReference type="OrthoDB" id="9774495at2"/>
<dbReference type="EC" id="4.1.2.48" evidence="5"/>
<dbReference type="InterPro" id="IPR015422">
    <property type="entry name" value="PyrdxlP-dep_Trfase_small"/>
</dbReference>
<evidence type="ECO:0000256" key="1">
    <source>
        <dbReference type="ARBA" id="ARBA00001933"/>
    </source>
</evidence>
<dbReference type="InterPro" id="IPR001597">
    <property type="entry name" value="ArAA_b-elim_lyase/Thr_aldolase"/>
</dbReference>
<dbReference type="SUPFAM" id="SSF53383">
    <property type="entry name" value="PLP-dependent transferases"/>
    <property type="match status" value="1"/>
</dbReference>
<keyword evidence="5" id="KW-0456">Lyase</keyword>
<evidence type="ECO:0000256" key="5">
    <source>
        <dbReference type="PIRNR" id="PIRNR038940"/>
    </source>
</evidence>
<dbReference type="Pfam" id="PF01212">
    <property type="entry name" value="Beta_elim_lyase"/>
    <property type="match status" value="1"/>
</dbReference>
<dbReference type="GO" id="GO:0008732">
    <property type="term" value="F:L-allo-threonine aldolase activity"/>
    <property type="evidence" value="ECO:0007669"/>
    <property type="project" value="RHEA"/>
</dbReference>
<comment type="similarity">
    <text evidence="2 5">Belongs to the threonine aldolase family.</text>
</comment>
<accession>A0A316GCN5</accession>
<evidence type="ECO:0000256" key="2">
    <source>
        <dbReference type="ARBA" id="ARBA00006966"/>
    </source>
</evidence>
<dbReference type="Proteomes" id="UP000245390">
    <property type="component" value="Unassembled WGS sequence"/>
</dbReference>
<feature type="domain" description="Aromatic amino acid beta-eliminating lyase/threonine aldolase" evidence="6">
    <location>
        <begin position="3"/>
        <end position="289"/>
    </location>
</feature>
<dbReference type="Gene3D" id="3.40.640.10">
    <property type="entry name" value="Type I PLP-dependent aspartate aminotransferase-like (Major domain)"/>
    <property type="match status" value="1"/>
</dbReference>
<dbReference type="RefSeq" id="WP_109758335.1">
    <property type="nucleotide sequence ID" value="NZ_CP034588.1"/>
</dbReference>
<dbReference type="PIRSF" id="PIRSF038940">
    <property type="entry name" value="Low_specificity_LTA"/>
    <property type="match status" value="1"/>
</dbReference>
<dbReference type="Gene3D" id="3.90.1150.10">
    <property type="entry name" value="Aspartate Aminotransferase, domain 1"/>
    <property type="match status" value="1"/>
</dbReference>
<protein>
    <recommendedName>
        <fullName evidence="5">L-threonine aldolase</fullName>
        <ecNumber evidence="5">4.1.2.48</ecNumber>
    </recommendedName>
</protein>
<comment type="caution">
    <text evidence="7">The sequence shown here is derived from an EMBL/GenBank/DDBJ whole genome shotgun (WGS) entry which is preliminary data.</text>
</comment>
<dbReference type="InterPro" id="IPR015421">
    <property type="entry name" value="PyrdxlP-dep_Trfase_major"/>
</dbReference>
<organism evidence="7 8">
    <name type="scientific">Silicimonas algicola</name>
    <dbReference type="NCBI Taxonomy" id="1826607"/>
    <lineage>
        <taxon>Bacteria</taxon>
        <taxon>Pseudomonadati</taxon>
        <taxon>Pseudomonadota</taxon>
        <taxon>Alphaproteobacteria</taxon>
        <taxon>Rhodobacterales</taxon>
        <taxon>Paracoccaceae</taxon>
    </lineage>
</organism>